<evidence type="ECO:0000313" key="6">
    <source>
        <dbReference type="EMBL" id="KAG2285446.1"/>
    </source>
</evidence>
<accession>A0A8X7RBT5</accession>
<evidence type="ECO:0000256" key="3">
    <source>
        <dbReference type="ARBA" id="ARBA00022679"/>
    </source>
</evidence>
<dbReference type="OrthoDB" id="5835829at2759"/>
<reference evidence="6 7" key="1">
    <citation type="submission" date="2020-02" db="EMBL/GenBank/DDBJ databases">
        <authorList>
            <person name="Ma Q."/>
            <person name="Huang Y."/>
            <person name="Song X."/>
            <person name="Pei D."/>
        </authorList>
    </citation>
    <scope>NUCLEOTIDE SEQUENCE [LARGE SCALE GENOMIC DNA]</scope>
    <source>
        <strain evidence="6">Sxm20200214</strain>
        <tissue evidence="6">Leaf</tissue>
    </source>
</reference>
<dbReference type="GO" id="GO:0035251">
    <property type="term" value="F:UDP-glucosyltransferase activity"/>
    <property type="evidence" value="ECO:0007669"/>
    <property type="project" value="TreeGrafter"/>
</dbReference>
<dbReference type="PROSITE" id="PS00375">
    <property type="entry name" value="UDPGT"/>
    <property type="match status" value="1"/>
</dbReference>
<dbReference type="EC" id="2.4.1.-" evidence="5"/>
<dbReference type="AlphaFoldDB" id="A0A8X7RBT5"/>
<evidence type="ECO:0000256" key="5">
    <source>
        <dbReference type="RuleBase" id="RU362057"/>
    </source>
</evidence>
<keyword evidence="7" id="KW-1185">Reference proteome</keyword>
<evidence type="ECO:0000256" key="1">
    <source>
        <dbReference type="ARBA" id="ARBA00009995"/>
    </source>
</evidence>
<dbReference type="CDD" id="cd03784">
    <property type="entry name" value="GT1_Gtf-like"/>
    <property type="match status" value="1"/>
</dbReference>
<dbReference type="EMBL" id="JAAMPC010000010">
    <property type="protein sequence ID" value="KAG2285446.1"/>
    <property type="molecule type" value="Genomic_DNA"/>
</dbReference>
<dbReference type="PANTHER" id="PTHR48047">
    <property type="entry name" value="GLYCOSYLTRANSFERASE"/>
    <property type="match status" value="1"/>
</dbReference>
<dbReference type="InterPro" id="IPR002213">
    <property type="entry name" value="UDP_glucos_trans"/>
</dbReference>
<keyword evidence="3 4" id="KW-0808">Transferase</keyword>
<dbReference type="SUPFAM" id="SSF53756">
    <property type="entry name" value="UDP-Glycosyltransferase/glycogen phosphorylase"/>
    <property type="match status" value="1"/>
</dbReference>
<dbReference type="Pfam" id="PF00201">
    <property type="entry name" value="UDPGT"/>
    <property type="match status" value="1"/>
</dbReference>
<dbReference type="InterPro" id="IPR035595">
    <property type="entry name" value="UDP_glycos_trans_CS"/>
</dbReference>
<comment type="similarity">
    <text evidence="1 4">Belongs to the UDP-glycosyltransferase family.</text>
</comment>
<evidence type="ECO:0000256" key="2">
    <source>
        <dbReference type="ARBA" id="ARBA00022676"/>
    </source>
</evidence>
<organism evidence="6 7">
    <name type="scientific">Brassica carinata</name>
    <name type="common">Ethiopian mustard</name>
    <name type="synonym">Abyssinian cabbage</name>
    <dbReference type="NCBI Taxonomy" id="52824"/>
    <lineage>
        <taxon>Eukaryota</taxon>
        <taxon>Viridiplantae</taxon>
        <taxon>Streptophyta</taxon>
        <taxon>Embryophyta</taxon>
        <taxon>Tracheophyta</taxon>
        <taxon>Spermatophyta</taxon>
        <taxon>Magnoliopsida</taxon>
        <taxon>eudicotyledons</taxon>
        <taxon>Gunneridae</taxon>
        <taxon>Pentapetalae</taxon>
        <taxon>rosids</taxon>
        <taxon>malvids</taxon>
        <taxon>Brassicales</taxon>
        <taxon>Brassicaceae</taxon>
        <taxon>Brassiceae</taxon>
        <taxon>Brassica</taxon>
    </lineage>
</organism>
<gene>
    <name evidence="6" type="ORF">Bca52824_045050</name>
</gene>
<dbReference type="Gene3D" id="3.40.50.2000">
    <property type="entry name" value="Glycogen Phosphorylase B"/>
    <property type="match status" value="3"/>
</dbReference>
<evidence type="ECO:0000256" key="4">
    <source>
        <dbReference type="RuleBase" id="RU003718"/>
    </source>
</evidence>
<dbReference type="PANTHER" id="PTHR48047:SF205">
    <property type="entry name" value="UDP-GLYCOSYLTRANSFERASE 73C2"/>
    <property type="match status" value="1"/>
</dbReference>
<proteinExistence type="inferred from homology"/>
<dbReference type="Proteomes" id="UP000886595">
    <property type="component" value="Unassembled WGS sequence"/>
</dbReference>
<keyword evidence="2 4" id="KW-0328">Glycosyltransferase</keyword>
<dbReference type="FunFam" id="3.40.50.2000:FF:000047">
    <property type="entry name" value="Glycosyltransferase"/>
    <property type="match status" value="1"/>
</dbReference>
<protein>
    <recommendedName>
        <fullName evidence="5">Glycosyltransferase</fullName>
        <ecNumber evidence="5">2.4.1.-</ecNumber>
    </recommendedName>
</protein>
<evidence type="ECO:0000313" key="7">
    <source>
        <dbReference type="Proteomes" id="UP000886595"/>
    </source>
</evidence>
<comment type="caution">
    <text evidence="6">The sequence shown here is derived from an EMBL/GenBank/DDBJ whole genome shotgun (WGS) entry which is preliminary data.</text>
</comment>
<name>A0A8X7RBT5_BRACI</name>
<sequence>MASETSQQLHPPLHFVLFPFMAQGHMIPMVDIARLLAQRGVTITIVTTPQNEARFKNILSRTIQSGLPIRLEHVKIPFQEVGLLEEHENVDSLDSMELIVPFFKAVNMVEEPVMKLMEEMKPKPTCLISDFCLPYTSKIAKKLNIPKIVFHGVSSFVFCQMIVESGKILAEQVEADDTSYGVIINTFQELESDYVKDYKEARAGKVWSIGPVSLCNKVGVDKAKRGKQAAIDQDECLKWLDSKEKRSVLYVCLGSICNVPLAQLKELGLGLEESQRPFIWVIRGWEKYNELAEWLLETSFEERIKERGFLIKGWSPQILILSHPAVGGFLTHCGWNSTLEGITSGVPLITWPLFGDQFCNQKLVGQVLKAGVSAGVEEVMRFGEEENIGVLVDKERVKKAVENLMGESEESKVRRRRVKELGELAHKAVEEGGSSHSNITCFLEDMMQLAQSKK</sequence>